<dbReference type="eggNOG" id="arCOG04502">
    <property type="taxonomic scope" value="Archaea"/>
</dbReference>
<organism evidence="2 3">
    <name type="scientific">Methanospirillum hungatei JF-1 (strain ATCC 27890 / DSM 864 / NBRC 100397 / JF-1)</name>
    <dbReference type="NCBI Taxonomy" id="323259"/>
    <lineage>
        <taxon>Archaea</taxon>
        <taxon>Methanobacteriati</taxon>
        <taxon>Methanobacteriota</taxon>
        <taxon>Stenosarchaea group</taxon>
        <taxon>Methanomicrobia</taxon>
        <taxon>Methanomicrobiales</taxon>
        <taxon>Methanospirillaceae</taxon>
        <taxon>Methanospirillum</taxon>
    </lineage>
</organism>
<dbReference type="InterPro" id="IPR029060">
    <property type="entry name" value="PIN-like_dom_sf"/>
</dbReference>
<dbReference type="Proteomes" id="UP000001941">
    <property type="component" value="Chromosome"/>
</dbReference>
<dbReference type="EnsemblBacteria" id="ABD41101">
    <property type="protein sequence ID" value="ABD41101"/>
    <property type="gene ID" value="Mhun_1361"/>
</dbReference>
<evidence type="ECO:0000313" key="2">
    <source>
        <dbReference type="EMBL" id="ABD41101.1"/>
    </source>
</evidence>
<feature type="domain" description="PIN" evidence="1">
    <location>
        <begin position="8"/>
        <end position="134"/>
    </location>
</feature>
<reference evidence="3" key="1">
    <citation type="journal article" date="2016" name="Stand. Genomic Sci.">
        <title>Complete genome sequence of Methanospirillum hungatei type strain JF1.</title>
        <authorList>
            <person name="Gunsalus R.P."/>
            <person name="Cook L.E."/>
            <person name="Crable B."/>
            <person name="Rohlin L."/>
            <person name="McDonald E."/>
            <person name="Mouttaki H."/>
            <person name="Sieber J.R."/>
            <person name="Poweleit N."/>
            <person name="Zhou H."/>
            <person name="Lapidus A.L."/>
            <person name="Daligault H.E."/>
            <person name="Land M."/>
            <person name="Gilna P."/>
            <person name="Ivanova N."/>
            <person name="Kyrpides N."/>
            <person name="Culley D.E."/>
            <person name="McInerney M.J."/>
        </authorList>
    </citation>
    <scope>NUCLEOTIDE SEQUENCE [LARGE SCALE GENOMIC DNA]</scope>
    <source>
        <strain evidence="3">ATCC 27890 / DSM 864 / NBRC 100397 / JF-1</strain>
    </source>
</reference>
<dbReference type="InterPro" id="IPR002716">
    <property type="entry name" value="PIN_dom"/>
</dbReference>
<sequence length="141" mass="16383">MNEPTSEIFVDIACWFALLNQKDSLHIITNILYQDLMKKGSVFVTTSSIIEETSNALSNPKFRSSLITFYHNICRSPRVPILHVDPELWEKGWRLFYKRDDKNWSFTDCVSFVVMNERSIKNALTSDKHFIQAGFSAMLQN</sequence>
<evidence type="ECO:0000313" key="3">
    <source>
        <dbReference type="Proteomes" id="UP000001941"/>
    </source>
</evidence>
<proteinExistence type="predicted"/>
<protein>
    <recommendedName>
        <fullName evidence="1">PIN domain-containing protein</fullName>
    </recommendedName>
</protein>
<dbReference type="PANTHER" id="PTHR42188">
    <property type="entry name" value="23S RRNA-SPECIFIC ENDONUCLEASE VAPC20"/>
    <property type="match status" value="1"/>
</dbReference>
<dbReference type="HOGENOM" id="CLU_136715_1_1_2"/>
<dbReference type="GO" id="GO:0004521">
    <property type="term" value="F:RNA endonuclease activity"/>
    <property type="evidence" value="ECO:0007669"/>
    <property type="project" value="InterPro"/>
</dbReference>
<keyword evidence="3" id="KW-1185">Reference proteome</keyword>
<name>Q2FNN2_METHJ</name>
<dbReference type="KEGG" id="mhu:Mhun_1361"/>
<dbReference type="SUPFAM" id="SSF88723">
    <property type="entry name" value="PIN domain-like"/>
    <property type="match status" value="1"/>
</dbReference>
<accession>Q2FNN2</accession>
<dbReference type="Gene3D" id="3.40.50.1010">
    <property type="entry name" value="5'-nuclease"/>
    <property type="match status" value="1"/>
</dbReference>
<gene>
    <name evidence="2" type="ordered locus">Mhun_1361</name>
</gene>
<evidence type="ECO:0000259" key="1">
    <source>
        <dbReference type="Pfam" id="PF01850"/>
    </source>
</evidence>
<dbReference type="GO" id="GO:0016075">
    <property type="term" value="P:rRNA catabolic process"/>
    <property type="evidence" value="ECO:0007669"/>
    <property type="project" value="TreeGrafter"/>
</dbReference>
<dbReference type="PANTHER" id="PTHR42188:SF1">
    <property type="entry name" value="23S RRNA-SPECIFIC ENDONUCLEASE VAPC20"/>
    <property type="match status" value="1"/>
</dbReference>
<dbReference type="EMBL" id="CP000254">
    <property type="protein sequence ID" value="ABD41101.1"/>
    <property type="molecule type" value="Genomic_DNA"/>
</dbReference>
<dbReference type="AlphaFoldDB" id="Q2FNN2"/>
<dbReference type="InterPro" id="IPR039018">
    <property type="entry name" value="VapC20-like"/>
</dbReference>
<dbReference type="Pfam" id="PF01850">
    <property type="entry name" value="PIN"/>
    <property type="match status" value="1"/>
</dbReference>
<dbReference type="InParanoid" id="Q2FNN2"/>
<dbReference type="STRING" id="323259.Mhun_1361"/>